<protein>
    <submittedName>
        <fullName evidence="1">ORF12</fullName>
    </submittedName>
</protein>
<evidence type="ECO:0000313" key="1">
    <source>
        <dbReference type="EMBL" id="DBA51870.1"/>
    </source>
</evidence>
<dbReference type="SUPFAM" id="SSF52540">
    <property type="entry name" value="P-loop containing nucleoside triphosphate hydrolases"/>
    <property type="match status" value="1"/>
</dbReference>
<name>A0AAT9JGR6_9VIRU</name>
<dbReference type="Gene3D" id="3.40.50.300">
    <property type="entry name" value="P-loop containing nucleotide triphosphate hydrolases"/>
    <property type="match status" value="1"/>
</dbReference>
<reference evidence="1" key="2">
    <citation type="submission" date="2024-03" db="EMBL/GenBank/DDBJ databases">
        <authorList>
            <person name="Ni Y."/>
            <person name="Xu T."/>
            <person name="Yan S."/>
            <person name="Chen L."/>
            <person name="Wang Y."/>
        </authorList>
    </citation>
    <scope>NUCLEOTIDE SEQUENCE</scope>
    <source>
        <strain evidence="1">NBC1</strain>
    </source>
</reference>
<dbReference type="EMBL" id="BK067786">
    <property type="protein sequence ID" value="DBA51870.1"/>
    <property type="molecule type" value="Genomic_DNA"/>
</dbReference>
<organism evidence="1">
    <name type="scientific">Nitrosopumilaceae spindle-shaped virus</name>
    <dbReference type="NCBI Taxonomy" id="3065433"/>
    <lineage>
        <taxon>Viruses</taxon>
    </lineage>
</organism>
<reference evidence="1" key="1">
    <citation type="journal article" date="2024" name="Environ. Microbiol. Rep.">
        <title>Hiding in plain sight: The discovery of complete genomes of 11 hypothetical spindle-shaped viruses that putatively infect mesophilic ammonia-oxidizing archaea.</title>
        <authorList>
            <person name="Ni Y."/>
            <person name="Xu T."/>
            <person name="Yan S."/>
            <person name="Chen L."/>
            <person name="Wang Y."/>
        </authorList>
    </citation>
    <scope>NUCLEOTIDE SEQUENCE</scope>
    <source>
        <strain evidence="1">NBC1</strain>
    </source>
</reference>
<proteinExistence type="predicted"/>
<sequence>MVVVQRERAREQVSTTKKDKFLPTISKWKGKGAKDPVAFVRQESFLAACKEVVNWAEEIDVTRIGIVGDMHSGKTTMAEAIAHAIHSNSKLGWAVKIFYEDDLMNFEETLKTLTGNTNWILRFDDVSFLDAKHNKKAISKVKEAVTKIRHLEGGEDVKVILIYNYHYSKGLDKYLRQADFRFFTTVGSEEEDNFEGIMGTKQMGLVKFFAKNRQNGVTKKLFMSPARMKNGKKFFYKWRNPFIPVLFWNNNNLRMIISPTREWMQPICSICSTAKGQESQVNVKQFLEEYESVYPQLYKNAIKQALKEAGMNTYSKASIQARRFLDKALETKQFNIFDLAVELGLTVKHTRVHRDPKNILPSMKEDENV</sequence>
<accession>A0AAT9JGR6</accession>
<dbReference type="InterPro" id="IPR027417">
    <property type="entry name" value="P-loop_NTPase"/>
</dbReference>